<dbReference type="InterPro" id="IPR011701">
    <property type="entry name" value="MFS"/>
</dbReference>
<dbReference type="PANTHER" id="PTHR42718:SF9">
    <property type="entry name" value="MAJOR FACILITATOR SUPERFAMILY MULTIDRUG TRANSPORTER MFSC"/>
    <property type="match status" value="1"/>
</dbReference>
<dbReference type="GO" id="GO:0022857">
    <property type="term" value="F:transmembrane transporter activity"/>
    <property type="evidence" value="ECO:0007669"/>
    <property type="project" value="InterPro"/>
</dbReference>
<evidence type="ECO:0000256" key="5">
    <source>
        <dbReference type="ARBA" id="ARBA00022692"/>
    </source>
</evidence>
<evidence type="ECO:0000313" key="10">
    <source>
        <dbReference type="EMBL" id="PVY83144.1"/>
    </source>
</evidence>
<evidence type="ECO:0000256" key="3">
    <source>
        <dbReference type="ARBA" id="ARBA00022448"/>
    </source>
</evidence>
<keyword evidence="7 8" id="KW-0472">Membrane</keyword>
<dbReference type="InterPro" id="IPR004638">
    <property type="entry name" value="EmrB-like"/>
</dbReference>
<name>A0A2U1D643_9LACO</name>
<evidence type="ECO:0000256" key="8">
    <source>
        <dbReference type="SAM" id="Phobius"/>
    </source>
</evidence>
<feature type="transmembrane region" description="Helical" evidence="8">
    <location>
        <begin position="309"/>
        <end position="327"/>
    </location>
</feature>
<feature type="transmembrane region" description="Helical" evidence="8">
    <location>
        <begin position="12"/>
        <end position="35"/>
    </location>
</feature>
<comment type="caution">
    <text evidence="10">The sequence shown here is derived from an EMBL/GenBank/DDBJ whole genome shotgun (WGS) entry which is preliminary data.</text>
</comment>
<dbReference type="PRINTS" id="PR01036">
    <property type="entry name" value="TCRTETB"/>
</dbReference>
<dbReference type="InterPro" id="IPR020846">
    <property type="entry name" value="MFS_dom"/>
</dbReference>
<reference evidence="10 11" key="1">
    <citation type="submission" date="2018-04" db="EMBL/GenBank/DDBJ databases">
        <title>Genomic Encyclopedia of Type Strains, Phase IV (KMG-IV): sequencing the most valuable type-strain genomes for metagenomic binning, comparative biology and taxonomic classification.</title>
        <authorList>
            <person name="Goeker M."/>
        </authorList>
    </citation>
    <scope>NUCLEOTIDE SEQUENCE [LARGE SCALE GENOMIC DNA]</scope>
    <source>
        <strain evidence="10 11">DSM 28795</strain>
    </source>
</reference>
<keyword evidence="5 8" id="KW-0812">Transmembrane</keyword>
<proteinExistence type="inferred from homology"/>
<dbReference type="EMBL" id="QEKT01000008">
    <property type="protein sequence ID" value="PVY83144.1"/>
    <property type="molecule type" value="Genomic_DNA"/>
</dbReference>
<dbReference type="OrthoDB" id="2321349at2"/>
<feature type="transmembrane region" description="Helical" evidence="8">
    <location>
        <begin position="77"/>
        <end position="100"/>
    </location>
</feature>
<comment type="subcellular location">
    <subcellularLocation>
        <location evidence="1">Cell membrane</location>
        <topology evidence="1">Multi-pass membrane protein</topology>
    </subcellularLocation>
</comment>
<dbReference type="PANTHER" id="PTHR42718">
    <property type="entry name" value="MAJOR FACILITATOR SUPERFAMILY MULTIDRUG TRANSPORTER MFSC"/>
    <property type="match status" value="1"/>
</dbReference>
<feature type="transmembrane region" description="Helical" evidence="8">
    <location>
        <begin position="232"/>
        <end position="249"/>
    </location>
</feature>
<feature type="transmembrane region" description="Helical" evidence="8">
    <location>
        <begin position="136"/>
        <end position="157"/>
    </location>
</feature>
<dbReference type="GO" id="GO:0005886">
    <property type="term" value="C:plasma membrane"/>
    <property type="evidence" value="ECO:0007669"/>
    <property type="project" value="UniProtKB-SubCell"/>
</dbReference>
<feature type="transmembrane region" description="Helical" evidence="8">
    <location>
        <begin position="47"/>
        <end position="65"/>
    </location>
</feature>
<accession>A0A2U1D643</accession>
<feature type="transmembrane region" description="Helical" evidence="8">
    <location>
        <begin position="163"/>
        <end position="185"/>
    </location>
</feature>
<protein>
    <submittedName>
        <fullName evidence="10">EmrB/QacA subfamily drug resistance transporter</fullName>
    </submittedName>
</protein>
<evidence type="ECO:0000256" key="4">
    <source>
        <dbReference type="ARBA" id="ARBA00022475"/>
    </source>
</evidence>
<keyword evidence="3" id="KW-0813">Transport</keyword>
<feature type="transmembrane region" description="Helical" evidence="8">
    <location>
        <begin position="359"/>
        <end position="377"/>
    </location>
</feature>
<evidence type="ECO:0000313" key="11">
    <source>
        <dbReference type="Proteomes" id="UP000245433"/>
    </source>
</evidence>
<feature type="transmembrane region" description="Helical" evidence="8">
    <location>
        <begin position="269"/>
        <end position="289"/>
    </location>
</feature>
<keyword evidence="4" id="KW-1003">Cell membrane</keyword>
<feature type="transmembrane region" description="Helical" evidence="8">
    <location>
        <begin position="398"/>
        <end position="418"/>
    </location>
</feature>
<gene>
    <name evidence="10" type="ORF">C7384_10820</name>
</gene>
<feature type="transmembrane region" description="Helical" evidence="8">
    <location>
        <begin position="106"/>
        <end position="124"/>
    </location>
</feature>
<evidence type="ECO:0000256" key="2">
    <source>
        <dbReference type="ARBA" id="ARBA00008537"/>
    </source>
</evidence>
<dbReference type="SUPFAM" id="SSF103473">
    <property type="entry name" value="MFS general substrate transporter"/>
    <property type="match status" value="1"/>
</dbReference>
<dbReference type="AlphaFoldDB" id="A0A2U1D643"/>
<dbReference type="CDD" id="cd17321">
    <property type="entry name" value="MFS_MMR_MDR_like"/>
    <property type="match status" value="1"/>
</dbReference>
<feature type="transmembrane region" description="Helical" evidence="8">
    <location>
        <begin position="197"/>
        <end position="217"/>
    </location>
</feature>
<evidence type="ECO:0000256" key="1">
    <source>
        <dbReference type="ARBA" id="ARBA00004651"/>
    </source>
</evidence>
<dbReference type="PROSITE" id="PS50850">
    <property type="entry name" value="MFS"/>
    <property type="match status" value="1"/>
</dbReference>
<feature type="domain" description="Major facilitator superfamily (MFS) profile" evidence="9">
    <location>
        <begin position="11"/>
        <end position="454"/>
    </location>
</feature>
<dbReference type="Gene3D" id="1.20.1250.20">
    <property type="entry name" value="MFS general substrate transporter like domains"/>
    <property type="match status" value="1"/>
</dbReference>
<dbReference type="Gene3D" id="1.20.1720.10">
    <property type="entry name" value="Multidrug resistance protein D"/>
    <property type="match status" value="1"/>
</dbReference>
<sequence>MQNKNTKKWWALFALSLGVFMGLLDITVVNVALPTMVKSFSATFNDLQWVVNAYTIAFSVVLLVVSKLGDMYGRKKVVLISMLVFVVASATNGLATNLLVLDIGRVVQAFGGAGLMTLSMALVASNFEGAQRGTALGILGSVMGLSTVSGPLIGGLLVESFGWPAIFYVNVPIGIVAAILMWFTIDETPSYGKGQKIDWLGIFLSTAAIFFAVYGLVEKENHPHLPWTDLGIAAWLVAAVALLLIFILVEMRSDHPMMNLKLFKNGNFVGSVIVAFALGSAVYASNIYLTSLMQNYMGYSAFDTGVRQLTMTVWSLILGPVTGYLGTKYSKRKIISASLLLAGMGFLLLANAMTTKLTYMQLVPTLVMLGITNGLVNPMLNTAGLEGAAPKEIGMVSGLLNVFRQLGTSFGIVILGLAQTNHYDQYLNAHFSFPQAPVVMVGSLKQVLIQAGPFSGNTIAYSTKLSDLPFVKELQGVVWNAYCSGMRGLAYTAMTIVLIGAVGAFCLLKDHAKSK</sequence>
<organism evidence="10 11">
    <name type="scientific">Convivina intestini</name>
    <dbReference type="NCBI Taxonomy" id="1505726"/>
    <lineage>
        <taxon>Bacteria</taxon>
        <taxon>Bacillati</taxon>
        <taxon>Bacillota</taxon>
        <taxon>Bacilli</taxon>
        <taxon>Lactobacillales</taxon>
        <taxon>Lactobacillaceae</taxon>
        <taxon>Convivina</taxon>
    </lineage>
</organism>
<dbReference type="Proteomes" id="UP000245433">
    <property type="component" value="Unassembled WGS sequence"/>
</dbReference>
<evidence type="ECO:0000256" key="7">
    <source>
        <dbReference type="ARBA" id="ARBA00023136"/>
    </source>
</evidence>
<comment type="similarity">
    <text evidence="2">Belongs to the major facilitator superfamily. EmrB family.</text>
</comment>
<evidence type="ECO:0000259" key="9">
    <source>
        <dbReference type="PROSITE" id="PS50850"/>
    </source>
</evidence>
<keyword evidence="6 8" id="KW-1133">Transmembrane helix</keyword>
<evidence type="ECO:0000256" key="6">
    <source>
        <dbReference type="ARBA" id="ARBA00022989"/>
    </source>
</evidence>
<dbReference type="InterPro" id="IPR036259">
    <property type="entry name" value="MFS_trans_sf"/>
</dbReference>
<keyword evidence="11" id="KW-1185">Reference proteome</keyword>
<dbReference type="Pfam" id="PF07690">
    <property type="entry name" value="MFS_1"/>
    <property type="match status" value="1"/>
</dbReference>
<dbReference type="NCBIfam" id="TIGR00711">
    <property type="entry name" value="efflux_EmrB"/>
    <property type="match status" value="1"/>
</dbReference>
<feature type="transmembrane region" description="Helical" evidence="8">
    <location>
        <begin position="489"/>
        <end position="508"/>
    </location>
</feature>
<feature type="transmembrane region" description="Helical" evidence="8">
    <location>
        <begin position="334"/>
        <end position="353"/>
    </location>
</feature>
<dbReference type="RefSeq" id="WP_089939199.1">
    <property type="nucleotide sequence ID" value="NZ_CAKOEX010000008.1"/>
</dbReference>